<dbReference type="PANTHER" id="PTHR32114">
    <property type="entry name" value="ABC TRANSPORTER ABCH.3"/>
    <property type="match status" value="1"/>
</dbReference>
<organism evidence="3">
    <name type="scientific">marine sediment metagenome</name>
    <dbReference type="NCBI Taxonomy" id="412755"/>
    <lineage>
        <taxon>unclassified sequences</taxon>
        <taxon>metagenomes</taxon>
        <taxon>ecological metagenomes</taxon>
    </lineage>
</organism>
<dbReference type="PANTHER" id="PTHR32114:SF2">
    <property type="entry name" value="ABC TRANSPORTER ABCH.3"/>
    <property type="match status" value="1"/>
</dbReference>
<name>A0A0F9UJS3_9ZZZZ</name>
<dbReference type="InterPro" id="IPR038729">
    <property type="entry name" value="Rad50/SbcC_AAA"/>
</dbReference>
<proteinExistence type="predicted"/>
<dbReference type="InterPro" id="IPR027417">
    <property type="entry name" value="P-loop_NTPase"/>
</dbReference>
<dbReference type="SUPFAM" id="SSF52540">
    <property type="entry name" value="P-loop containing nucleoside triphosphate hydrolases"/>
    <property type="match status" value="2"/>
</dbReference>
<dbReference type="InterPro" id="IPR017599">
    <property type="entry name" value="DNA_S_DndD"/>
</dbReference>
<dbReference type="NCBIfam" id="TIGR03185">
    <property type="entry name" value="DNA_S_dndD"/>
    <property type="match status" value="1"/>
</dbReference>
<accession>A0A0F9UJS3</accession>
<keyword evidence="1" id="KW-0175">Coiled coil</keyword>
<dbReference type="Pfam" id="PF13476">
    <property type="entry name" value="AAA_23"/>
    <property type="match status" value="1"/>
</dbReference>
<dbReference type="AlphaFoldDB" id="A0A0F9UJS3"/>
<protein>
    <recommendedName>
        <fullName evidence="2">Rad50/SbcC-type AAA domain-containing protein</fullName>
    </recommendedName>
</protein>
<comment type="caution">
    <text evidence="3">The sequence shown here is derived from an EMBL/GenBank/DDBJ whole genome shotgun (WGS) entry which is preliminary data.</text>
</comment>
<dbReference type="Gene3D" id="3.40.50.300">
    <property type="entry name" value="P-loop containing nucleotide triphosphate hydrolases"/>
    <property type="match status" value="2"/>
</dbReference>
<evidence type="ECO:0000256" key="1">
    <source>
        <dbReference type="SAM" id="Coils"/>
    </source>
</evidence>
<sequence>MIFKTLTLNNFRVFNGQTIIDLNPRKEGVFERPIILFGGLNGAGKTSILTAIRLALLGKRALGAVITKKDYLSYLNEQTNKTATKEKQDAEGCITLSFSHTHQGVHNLYEVTRKWQLEGDEKLTLTINGEQDSSLNSEQVQAFLHEIVPPGIGDLFFFDGEKIAELAEDDTGSYLKEAVQKLLGIDIINRLSNDLDIYLKGLGAETADKDTLKKIKAAEEQKHQITQQVNATRDKADSIGAYLTELKKKIAAKEHDIQAQGGAWAKTKDQEQAQASDLIELEKELTAKIRQELSGSLPMALAPTAMQNLIEQLTSDQQIKQAKAFGNELVQALPNLESALNQKFDTQSNDIMATVNSYFGQLVNQTALAQPKLDISDSEFALINSQVTEASQSQALIKELSAALTQTQNKLSSLSINIERAPDAADLHKLYSSLRELEKQRDTTSKEYISELLKAKEHKGKELELAKRLEKDYAKLKNNHSADKAVERVELSQYVLQDFKHALTELRVTQLEELFIKAYRKLARKEDLKLSAKIDPTSFDVNLVDAEGVIINRKSMSAGEKQIFAFAILEALGKLSGKVLPVVVDTPLGRLDSKHRDKLIKHYFPEASEQVILLSTDTEVDEDFYQAIEHKVSHAFEIEFNQHTNCSTLREGYFWAELAQEAI</sequence>
<evidence type="ECO:0000313" key="3">
    <source>
        <dbReference type="EMBL" id="KKN61466.1"/>
    </source>
</evidence>
<dbReference type="EMBL" id="LAZR01000657">
    <property type="protein sequence ID" value="KKN61466.1"/>
    <property type="molecule type" value="Genomic_DNA"/>
</dbReference>
<reference evidence="3" key="1">
    <citation type="journal article" date="2015" name="Nature">
        <title>Complex archaea that bridge the gap between prokaryotes and eukaryotes.</title>
        <authorList>
            <person name="Spang A."/>
            <person name="Saw J.H."/>
            <person name="Jorgensen S.L."/>
            <person name="Zaremba-Niedzwiedzka K."/>
            <person name="Martijn J."/>
            <person name="Lind A.E."/>
            <person name="van Eijk R."/>
            <person name="Schleper C."/>
            <person name="Guy L."/>
            <person name="Ettema T.J."/>
        </authorList>
    </citation>
    <scope>NUCLEOTIDE SEQUENCE</scope>
</reference>
<evidence type="ECO:0000259" key="2">
    <source>
        <dbReference type="Pfam" id="PF13476"/>
    </source>
</evidence>
<feature type="domain" description="Rad50/SbcC-type AAA" evidence="2">
    <location>
        <begin position="6"/>
        <end position="229"/>
    </location>
</feature>
<feature type="coiled-coil region" evidence="1">
    <location>
        <begin position="390"/>
        <end position="479"/>
    </location>
</feature>
<gene>
    <name evidence="3" type="ORF">LCGC14_0521700</name>
</gene>